<feature type="domain" description="SF4 helicase" evidence="2">
    <location>
        <begin position="1152"/>
        <end position="1338"/>
    </location>
</feature>
<feature type="compositionally biased region" description="Low complexity" evidence="1">
    <location>
        <begin position="364"/>
        <end position="377"/>
    </location>
</feature>
<dbReference type="RefSeq" id="WP_153469683.1">
    <property type="nucleotide sequence ID" value="NZ_WBOF01000004.1"/>
</dbReference>
<dbReference type="PANTHER" id="PTHR30153:SF2">
    <property type="entry name" value="REPLICATIVE DNA HELICASE"/>
    <property type="match status" value="1"/>
</dbReference>
<feature type="region of interest" description="Disordered" evidence="1">
    <location>
        <begin position="982"/>
        <end position="1061"/>
    </location>
</feature>
<accession>A0A6N7L024</accession>
<comment type="caution">
    <text evidence="3">The sequence shown here is derived from an EMBL/GenBank/DDBJ whole genome shotgun (WGS) entry which is preliminary data.</text>
</comment>
<dbReference type="InterPro" id="IPR027417">
    <property type="entry name" value="P-loop_NTPase"/>
</dbReference>
<feature type="compositionally biased region" description="Low complexity" evidence="1">
    <location>
        <begin position="1076"/>
        <end position="1090"/>
    </location>
</feature>
<evidence type="ECO:0000313" key="4">
    <source>
        <dbReference type="Proteomes" id="UP000450000"/>
    </source>
</evidence>
<feature type="compositionally biased region" description="Pro residues" evidence="1">
    <location>
        <begin position="1406"/>
        <end position="1431"/>
    </location>
</feature>
<dbReference type="Proteomes" id="UP000450000">
    <property type="component" value="Unassembled WGS sequence"/>
</dbReference>
<feature type="region of interest" description="Disordered" evidence="1">
    <location>
        <begin position="1076"/>
        <end position="1130"/>
    </location>
</feature>
<feature type="compositionally biased region" description="Basic residues" evidence="1">
    <location>
        <begin position="1793"/>
        <end position="1813"/>
    </location>
</feature>
<dbReference type="GO" id="GO:0003678">
    <property type="term" value="F:DNA helicase activity"/>
    <property type="evidence" value="ECO:0007669"/>
    <property type="project" value="InterPro"/>
</dbReference>
<dbReference type="PANTHER" id="PTHR30153">
    <property type="entry name" value="REPLICATIVE DNA HELICASE DNAB"/>
    <property type="match status" value="1"/>
</dbReference>
<dbReference type="SUPFAM" id="SSF52540">
    <property type="entry name" value="P-loop containing nucleoside triphosphate hydrolases"/>
    <property type="match status" value="1"/>
</dbReference>
<feature type="compositionally biased region" description="Low complexity" evidence="1">
    <location>
        <begin position="1003"/>
        <end position="1035"/>
    </location>
</feature>
<feature type="compositionally biased region" description="Low complexity" evidence="1">
    <location>
        <begin position="1098"/>
        <end position="1123"/>
    </location>
</feature>
<dbReference type="GO" id="GO:0006260">
    <property type="term" value="P:DNA replication"/>
    <property type="evidence" value="ECO:0007669"/>
    <property type="project" value="InterPro"/>
</dbReference>
<feature type="region of interest" description="Disordered" evidence="1">
    <location>
        <begin position="1389"/>
        <end position="1469"/>
    </location>
</feature>
<evidence type="ECO:0000313" key="3">
    <source>
        <dbReference type="EMBL" id="MQS17202.1"/>
    </source>
</evidence>
<feature type="compositionally biased region" description="Low complexity" evidence="1">
    <location>
        <begin position="50"/>
        <end position="62"/>
    </location>
</feature>
<feature type="region of interest" description="Disordered" evidence="1">
    <location>
        <begin position="559"/>
        <end position="610"/>
    </location>
</feature>
<feature type="region of interest" description="Disordered" evidence="1">
    <location>
        <begin position="1719"/>
        <end position="1748"/>
    </location>
</feature>
<feature type="compositionally biased region" description="Low complexity" evidence="1">
    <location>
        <begin position="1432"/>
        <end position="1442"/>
    </location>
</feature>
<feature type="region of interest" description="Disordered" evidence="1">
    <location>
        <begin position="237"/>
        <end position="315"/>
    </location>
</feature>
<feature type="region of interest" description="Disordered" evidence="1">
    <location>
        <begin position="364"/>
        <end position="411"/>
    </location>
</feature>
<feature type="compositionally biased region" description="Low complexity" evidence="1">
    <location>
        <begin position="804"/>
        <end position="831"/>
    </location>
</feature>
<feature type="compositionally biased region" description="Pro residues" evidence="1">
    <location>
        <begin position="988"/>
        <end position="1002"/>
    </location>
</feature>
<organism evidence="3 4">
    <name type="scientific">Streptomyces kaniharaensis</name>
    <dbReference type="NCBI Taxonomy" id="212423"/>
    <lineage>
        <taxon>Bacteria</taxon>
        <taxon>Bacillati</taxon>
        <taxon>Actinomycetota</taxon>
        <taxon>Actinomycetes</taxon>
        <taxon>Kitasatosporales</taxon>
        <taxon>Streptomycetaceae</taxon>
        <taxon>Streptomyces</taxon>
    </lineage>
</organism>
<dbReference type="PROSITE" id="PS51199">
    <property type="entry name" value="SF4_HELICASE"/>
    <property type="match status" value="1"/>
</dbReference>
<feature type="compositionally biased region" description="Low complexity" evidence="1">
    <location>
        <begin position="841"/>
        <end position="853"/>
    </location>
</feature>
<gene>
    <name evidence="3" type="ORF">F7Q99_34745</name>
</gene>
<reference evidence="3 4" key="1">
    <citation type="submission" date="2019-09" db="EMBL/GenBank/DDBJ databases">
        <title>Genome Sequences of Streptomyces kaniharaensis ATCC 21070.</title>
        <authorList>
            <person name="Zhu W."/>
            <person name="De Crecy-Lagard V."/>
            <person name="Richards N.G."/>
        </authorList>
    </citation>
    <scope>NUCLEOTIDE SEQUENCE [LARGE SCALE GENOMIC DNA]</scope>
    <source>
        <strain evidence="3 4">SF-557</strain>
    </source>
</reference>
<feature type="compositionally biased region" description="Low complexity" evidence="1">
    <location>
        <begin position="1"/>
        <end position="37"/>
    </location>
</feature>
<sequence length="2049" mass="210588">MSSSRSGSSRAAAGGRRGDAGAARGADGAPPVAGPAGQDPLVPAAGGAGTPDTTTSTPDTTAGAGGAIAGAAPAPARSGSAPRGAVRGAGSSRRSGRTPATPAASAPEPGAAGYLNLPGPEDPLWVSIPLGLRQNLAMPAYQLVNPARGHLATPAGRKLKSALGAAARGKLTGTHWLALLTAPRAAFGGPTSQRAGQVYKALEQLVADHLRPALGAVAAAEFAAGVELAQAAPADPAAAVPAAPETGPAAAPVPGTPSGTGQATAAAPEADATDATDVPAPASLRPASAPGGDVPHPATPAAVTTPPSNAVDADPAVADPAVADPAVADPAVADPAVADPAVADPAVADPAVADPAVADPAVADPAAAVPGPAPAAVTLPTPAGPDPDPDSTAPAQPGPPAGTPAPAPVPLGDLAELLSVTTQTPGTILAVTSTHTTTAQTALAQAQDLEPAHLPTVQVSGHDRASLIRALYTRLGLGQHRRLPGLDEAEDLITAELQHTPRLVIATTTLGLRPAALQLLHRLWAPKPFPLVLVGDTTLDGLLRRHDLAELHPHITHHRVQEPPVPQSAAAPAPAADTAPAAPQPATPATVPAPASAAGPHPTAAGATVPAADPATAPAAAADGLLQDLHSTVEHHALLCVTGPAPADTAITAVTAATQHQPLPAVWIRPHPGTDEPALIRALYTALGLHHRQPQPREHSAALELVAAELDRSARLLVVPDAHRLATAALQTLYGLWAPGGPERFPLVLVADDHLHTVLDRPKLASLKAAADHHRLATAAPAPEARENTPAPAAPAAPVPAGPQPDAAVPAPETGTTTAPTAPAPTGEVPAAPHPVPAAPAAPTGEDPATPAAGAALRPATAPAGEAPTVPSTLDPAPAPLPPGLDLVLAPSPQTLHQARSTLPQLISAAGQGTSTPLARGTHHALLTAPTTATTLGWDLTTATAHGTADARKKLGDLIQAAATGHPQVLRRHVTPLAVLLPAAPDGTPLPPPGHPGRPAPGTPAAAATTGPSTGVVTPTPATVPAAAAPAPAAPDRSSEVEPDDTLFSTPATSGAQPATVPAPAVVEPVPAANPAAAVPGQAADAEPATPNAPAPAPAAGEPALQDPAAAAPPAGQPAAAPATPRPPRRLAPLADALTTVLTPQAPDPDTTPAGPRALSTGIRTLDDALGGLQPGRFYLAAAAPGTGGSLLATTTARTTALDHHLPVLYAASGLTRADVAARIVAAHLPVDYRRLRTGHLTPAEQADATTLHTELAAARLYIDDGTDLTPDAIAETAADLAADLTHTTGQPGLALVVVDRLQALDDPRLPLSGPRLTDAAQALAHLARTHHVPVLAILDTDQPDLVTALGLDTTLTLHPHPDAPTTQLLLTIAERDLGTQATLTLTADRAHARLTDPTPFNPYARPNPAPEAPNTPAAPAPEAPTNPPTTAPEAPTQASAASDWPTIAVPGHPAQDTAAAPDPDFDSEVTPATAAALDTLANLTPDQPPAPPLRPTRDRAARTAAPRPARTGGGDYAGRDYGHFLDMINSVVEQTLQEHGGDTKAAITALELKAIPNGMALFEATRVGGNYEHTVYPERLEFLSKKSRDGADDIWEGRHKWENGPLMDQLKAGTHPDIDVDVLDTNAAFCSSLKTWLPIGALQHQPDGGFNPKRSGIYLLPKRPTWEHPHLPDPIGNRRELGPVLLDDATIRLLIRCHKLGLAEAPAHHPGMDLRRLRKHRGEVPPRPHHRPRKGHPRRRRRHREIRQGDLLQVRLHHRRIIIQPRPPPTRLDAHHPQPGIRQPLVQGTPRPRTRPHHRPTPRHRRTPHHRRHCMANGIQRRPPHHPAEAQDPVHPLREGRLMSTDGWKNFGKYGADLDPENRHGKIVLARALEDALERMIVEGGIKSPVTTRRGLIARMKYLTTTQGGAQAMADAGITAVPKTISAWTKGKQHPLPANLDAIDTAYWNLRAANILNNPGAFKQHLNNNGKGTKVEIHPINQDVVDEPRRRDNLRIRTLQVRYLWDDAVDAMVAGDVGKLEEIWDDVIADLDSDWGAYTYVRHIGLGA</sequence>
<feature type="region of interest" description="Disordered" evidence="1">
    <location>
        <begin position="1766"/>
        <end position="1813"/>
    </location>
</feature>
<dbReference type="OrthoDB" id="3873535at2"/>
<feature type="compositionally biased region" description="Low complexity" evidence="1">
    <location>
        <begin position="587"/>
        <end position="610"/>
    </location>
</feature>
<dbReference type="Pfam" id="PF03796">
    <property type="entry name" value="DnaB_C"/>
    <property type="match status" value="1"/>
</dbReference>
<dbReference type="InterPro" id="IPR007694">
    <property type="entry name" value="DNA_helicase_DnaB-like_C"/>
</dbReference>
<feature type="region of interest" description="Disordered" evidence="1">
    <location>
        <begin position="1482"/>
        <end position="1518"/>
    </location>
</feature>
<feature type="compositionally biased region" description="Low complexity" evidence="1">
    <location>
        <begin position="781"/>
        <end position="791"/>
    </location>
</feature>
<protein>
    <submittedName>
        <fullName evidence="3">AAA family ATPase</fullName>
    </submittedName>
</protein>
<evidence type="ECO:0000259" key="2">
    <source>
        <dbReference type="PROSITE" id="PS51199"/>
    </source>
</evidence>
<feature type="compositionally biased region" description="Low complexity" evidence="1">
    <location>
        <begin position="1454"/>
        <end position="1463"/>
    </location>
</feature>
<feature type="compositionally biased region" description="Basic residues" evidence="1">
    <location>
        <begin position="1719"/>
        <end position="1746"/>
    </location>
</feature>
<feature type="region of interest" description="Disordered" evidence="1">
    <location>
        <begin position="1"/>
        <end position="115"/>
    </location>
</feature>
<name>A0A6N7L024_9ACTN</name>
<dbReference type="GO" id="GO:0005524">
    <property type="term" value="F:ATP binding"/>
    <property type="evidence" value="ECO:0007669"/>
    <property type="project" value="InterPro"/>
</dbReference>
<keyword evidence="4" id="KW-1185">Reference proteome</keyword>
<feature type="compositionally biased region" description="Pro residues" evidence="1">
    <location>
        <begin position="396"/>
        <end position="409"/>
    </location>
</feature>
<feature type="region of interest" description="Disordered" evidence="1">
    <location>
        <begin position="781"/>
        <end position="853"/>
    </location>
</feature>
<feature type="compositionally biased region" description="Low complexity" evidence="1">
    <location>
        <begin position="69"/>
        <end position="113"/>
    </location>
</feature>
<evidence type="ECO:0000256" key="1">
    <source>
        <dbReference type="SAM" id="MobiDB-lite"/>
    </source>
</evidence>
<feature type="compositionally biased region" description="Low complexity" evidence="1">
    <location>
        <begin position="567"/>
        <end position="581"/>
    </location>
</feature>
<dbReference type="Gene3D" id="3.40.50.300">
    <property type="entry name" value="P-loop containing nucleotide triphosphate hydrolases"/>
    <property type="match status" value="1"/>
</dbReference>
<proteinExistence type="predicted"/>
<feature type="compositionally biased region" description="Pro residues" evidence="1">
    <location>
        <begin position="792"/>
        <end position="803"/>
    </location>
</feature>
<dbReference type="GO" id="GO:0005829">
    <property type="term" value="C:cytosol"/>
    <property type="evidence" value="ECO:0007669"/>
    <property type="project" value="TreeGrafter"/>
</dbReference>
<dbReference type="EMBL" id="WBOF01000004">
    <property type="protein sequence ID" value="MQS17202.1"/>
    <property type="molecule type" value="Genomic_DNA"/>
</dbReference>